<keyword evidence="4" id="KW-1185">Reference proteome</keyword>
<dbReference type="PANTHER" id="PTHR42970:SF1">
    <property type="entry name" value="PECTATE LYASE C-RELATED"/>
    <property type="match status" value="1"/>
</dbReference>
<proteinExistence type="predicted"/>
<dbReference type="InterPro" id="IPR012334">
    <property type="entry name" value="Pectin_lyas_fold"/>
</dbReference>
<dbReference type="GO" id="GO:0016829">
    <property type="term" value="F:lyase activity"/>
    <property type="evidence" value="ECO:0007669"/>
    <property type="project" value="UniProtKB-KW"/>
</dbReference>
<reference evidence="3 4" key="1">
    <citation type="submission" date="2023-09" db="EMBL/GenBank/DDBJ databases">
        <authorList>
            <person name="Rey-Velasco X."/>
        </authorList>
    </citation>
    <scope>NUCLEOTIDE SEQUENCE [LARGE SCALE GENOMIC DNA]</scope>
    <source>
        <strain evidence="3 4">F117</strain>
    </source>
</reference>
<dbReference type="SUPFAM" id="SSF51126">
    <property type="entry name" value="Pectin lyase-like"/>
    <property type="match status" value="1"/>
</dbReference>
<dbReference type="EMBL" id="JAVRHK010000010">
    <property type="protein sequence ID" value="MDT0677582.1"/>
    <property type="molecule type" value="Genomic_DNA"/>
</dbReference>
<evidence type="ECO:0000256" key="2">
    <source>
        <dbReference type="ARBA" id="ARBA00023180"/>
    </source>
</evidence>
<evidence type="ECO:0000313" key="3">
    <source>
        <dbReference type="EMBL" id="MDT0677582.1"/>
    </source>
</evidence>
<protein>
    <submittedName>
        <fullName evidence="3">Pectate lyase</fullName>
    </submittedName>
</protein>
<gene>
    <name evidence="3" type="ORF">RM539_13425</name>
</gene>
<dbReference type="Proteomes" id="UP001262582">
    <property type="component" value="Unassembled WGS sequence"/>
</dbReference>
<keyword evidence="3" id="KW-0456">Lyase</keyword>
<dbReference type="RefSeq" id="WP_311503926.1">
    <property type="nucleotide sequence ID" value="NZ_JAVRHK010000010.1"/>
</dbReference>
<dbReference type="InterPro" id="IPR052063">
    <property type="entry name" value="Polysaccharide_Lyase_1"/>
</dbReference>
<comment type="caution">
    <text evidence="3">The sequence shown here is derived from an EMBL/GenBank/DDBJ whole genome shotgun (WGS) entry which is preliminary data.</text>
</comment>
<accession>A0ABU3D7T7</accession>
<dbReference type="Gene3D" id="2.160.20.10">
    <property type="entry name" value="Single-stranded right-handed beta-helix, Pectin lyase-like"/>
    <property type="match status" value="1"/>
</dbReference>
<evidence type="ECO:0000256" key="1">
    <source>
        <dbReference type="ARBA" id="ARBA00022723"/>
    </source>
</evidence>
<dbReference type="PANTHER" id="PTHR42970">
    <property type="entry name" value="PECTATE LYASE C-RELATED"/>
    <property type="match status" value="1"/>
</dbReference>
<name>A0ABU3D7T7_9FLAO</name>
<dbReference type="InterPro" id="IPR011050">
    <property type="entry name" value="Pectin_lyase_fold/virulence"/>
</dbReference>
<keyword evidence="1" id="KW-0479">Metal-binding</keyword>
<organism evidence="3 4">
    <name type="scientific">Autumnicola musiva</name>
    <dbReference type="NCBI Taxonomy" id="3075589"/>
    <lineage>
        <taxon>Bacteria</taxon>
        <taxon>Pseudomonadati</taxon>
        <taxon>Bacteroidota</taxon>
        <taxon>Flavobacteriia</taxon>
        <taxon>Flavobacteriales</taxon>
        <taxon>Flavobacteriaceae</taxon>
        <taxon>Autumnicola</taxon>
    </lineage>
</organism>
<evidence type="ECO:0000313" key="4">
    <source>
        <dbReference type="Proteomes" id="UP001262582"/>
    </source>
</evidence>
<keyword evidence="2" id="KW-0325">Glycoprotein</keyword>
<sequence>MHKSLLLLTIYFTILSGLAQDSIPIQPDLESYYDEIEQLFDLPAFPGAWGAGMYATGGRGGEILLVTNLNDAGPGSLRSAVEASGPRIIIFKVGGTIKLESDLVIENPDITIAGQTAPGKGIALRGAKLNISGDNTIVRYLRVRRGDENLTFDDGIAVSDAENVIVDHCTISWTTDEAINTWHGAKNVTFQWCIVAEALNNSVHEKGEHGYGASLGGENTSYHHNLLAHHTARNPSIAGNADERTHNLDWRNNLVYNWEYRTLDGKPDEINVINNYYKPGPVTQLMERLVRIDDRSGYGLPAGRWYVSGNVLETRKSNDNWKDLVKAEGDMNPNEYKLEEPIEVAPVWTQPAKEIVAPILRFAGVTVPGRDTWEHRIVEEVRTGTAYFGENGIIDSQKDVGGWPELKTAEPVSDGDSDGIPDWWEELYGLNPEDPSDAGQDMNQSGYTNIEEYLNGTNPKIEIDYTIPVNNKNPLHKFPNLLLPH</sequence>